<dbReference type="RefSeq" id="WP_012635635.1">
    <property type="nucleotide sequence ID" value="NC_011899.1"/>
</dbReference>
<dbReference type="UniPathway" id="UPA00164"/>
<dbReference type="EMBL" id="CP001098">
    <property type="protein sequence ID" value="ACL69447.1"/>
    <property type="molecule type" value="Genomic_DNA"/>
</dbReference>
<organism evidence="10 11">
    <name type="scientific">Halothermothrix orenii (strain H 168 / OCM 544 / DSM 9562)</name>
    <dbReference type="NCBI Taxonomy" id="373903"/>
    <lineage>
        <taxon>Bacteria</taxon>
        <taxon>Bacillati</taxon>
        <taxon>Bacillota</taxon>
        <taxon>Clostridia</taxon>
        <taxon>Halanaerobiales</taxon>
        <taxon>Halothermotrichaceae</taxon>
        <taxon>Halothermothrix</taxon>
    </lineage>
</organism>
<accession>B8CVX8</accession>
<dbReference type="InterPro" id="IPR001296">
    <property type="entry name" value="Glyco_trans_1"/>
</dbReference>
<dbReference type="CAZy" id="GT5">
    <property type="family name" value="Glycosyltransferase Family 5"/>
</dbReference>
<dbReference type="STRING" id="373903.Hore_06900"/>
<evidence type="ECO:0000256" key="4">
    <source>
        <dbReference type="ARBA" id="ARBA00022676"/>
    </source>
</evidence>
<proteinExistence type="inferred from homology"/>
<dbReference type="Proteomes" id="UP000000719">
    <property type="component" value="Chromosome"/>
</dbReference>
<protein>
    <recommendedName>
        <fullName evidence="7">Glycogen synthase</fullName>
        <ecNumber evidence="7">2.4.1.21</ecNumber>
    </recommendedName>
    <alternativeName>
        <fullName evidence="7">Starch [bacterial glycogen] synthase</fullName>
    </alternativeName>
</protein>
<dbReference type="NCBIfam" id="TIGR02095">
    <property type="entry name" value="glgA"/>
    <property type="match status" value="1"/>
</dbReference>
<dbReference type="CDD" id="cd03791">
    <property type="entry name" value="GT5_Glycogen_synthase_DULL1-like"/>
    <property type="match status" value="1"/>
</dbReference>
<keyword evidence="6 7" id="KW-0320">Glycogen biosynthesis</keyword>
<keyword evidence="4 7" id="KW-0328">Glycosyltransferase</keyword>
<evidence type="ECO:0000256" key="7">
    <source>
        <dbReference type="HAMAP-Rule" id="MF_00484"/>
    </source>
</evidence>
<dbReference type="EC" id="2.4.1.21" evidence="7"/>
<feature type="binding site" evidence="7">
    <location>
        <position position="15"/>
    </location>
    <ligand>
        <name>ADP-alpha-D-glucose</name>
        <dbReference type="ChEBI" id="CHEBI:57498"/>
    </ligand>
</feature>
<comment type="catalytic activity">
    <reaction evidence="1 7">
        <text>[(1-&gt;4)-alpha-D-glucosyl](n) + ADP-alpha-D-glucose = [(1-&gt;4)-alpha-D-glucosyl](n+1) + ADP + H(+)</text>
        <dbReference type="Rhea" id="RHEA:18189"/>
        <dbReference type="Rhea" id="RHEA-COMP:9584"/>
        <dbReference type="Rhea" id="RHEA-COMP:9587"/>
        <dbReference type="ChEBI" id="CHEBI:15378"/>
        <dbReference type="ChEBI" id="CHEBI:15444"/>
        <dbReference type="ChEBI" id="CHEBI:57498"/>
        <dbReference type="ChEBI" id="CHEBI:456216"/>
        <dbReference type="EC" id="2.4.1.21"/>
    </reaction>
</comment>
<dbReference type="KEGG" id="hor:Hore_06900"/>
<feature type="domain" description="Glycosyl transferase family 1" evidence="8">
    <location>
        <begin position="289"/>
        <end position="441"/>
    </location>
</feature>
<evidence type="ECO:0000259" key="8">
    <source>
        <dbReference type="Pfam" id="PF00534"/>
    </source>
</evidence>
<dbReference type="Gene3D" id="3.40.50.2000">
    <property type="entry name" value="Glycogen Phosphorylase B"/>
    <property type="match status" value="2"/>
</dbReference>
<dbReference type="NCBIfam" id="NF001899">
    <property type="entry name" value="PRK00654.1-2"/>
    <property type="match status" value="1"/>
</dbReference>
<dbReference type="GO" id="GO:0009011">
    <property type="term" value="F:alpha-1,4-glucan glucosyltransferase (ADP-glucose donor) activity"/>
    <property type="evidence" value="ECO:0007669"/>
    <property type="project" value="UniProtKB-UniRule"/>
</dbReference>
<dbReference type="HOGENOM" id="CLU_009583_18_2_9"/>
<dbReference type="GO" id="GO:0005978">
    <property type="term" value="P:glycogen biosynthetic process"/>
    <property type="evidence" value="ECO:0007669"/>
    <property type="project" value="UniProtKB-UniRule"/>
</dbReference>
<dbReference type="GO" id="GO:0004373">
    <property type="term" value="F:alpha-1,4-glucan glucosyltransferase (UDP-glucose donor) activity"/>
    <property type="evidence" value="ECO:0007669"/>
    <property type="project" value="InterPro"/>
</dbReference>
<comment type="similarity">
    <text evidence="3 7">Belongs to the glycosyltransferase 1 family. Bacterial/plant glycogen synthase subfamily.</text>
</comment>
<evidence type="ECO:0000313" key="10">
    <source>
        <dbReference type="EMBL" id="ACL69447.1"/>
    </source>
</evidence>
<dbReference type="Pfam" id="PF08323">
    <property type="entry name" value="Glyco_transf_5"/>
    <property type="match status" value="1"/>
</dbReference>
<sequence>MKILFVAAESYPFIKVGGLGDVVGSLPLALKKQGHDVRVMIPKYGSIPEKYKSQMGYINSLVVPLAWRKQFCTLEGTTFKGVPFYFVDNSYYFNRTRIYGYHDDAERFAFLSRAALYILPILGFKPDIIHCHDWHTGLLPVFLKDHFSQKKFYHHMKTILTIHNLKFQGVFPENILEDILGLDYIYFKPDGVEFFGQVNFLKGGLIFSDIITTVSNNYAEEITTPEYGEQLHGVLKSRSKELFGIMNGLDYEEYNPETDPYLYQNFSLKNPVRKIKNKLKLQQELGLPVDKNTPVISVISRLYKQKGIDLLVQALPHILSRNIQFILLGTGDKNYELFFKEARFAYGTNLSVNIKFDNELARKIYAGSDIFLMPSLFEPCGLGQLIAMRYGTIPIVRKTGGLKDSVKPFDPDSGTGNGFLFDEFNSKSMLKAIDEALTIYKNKNLWNTIRENNLKTDFSWKQSALKYQKLYKKLINVN</sequence>
<dbReference type="Pfam" id="PF00534">
    <property type="entry name" value="Glycos_transf_1"/>
    <property type="match status" value="1"/>
</dbReference>
<dbReference type="PANTHER" id="PTHR45825">
    <property type="entry name" value="GRANULE-BOUND STARCH SYNTHASE 1, CHLOROPLASTIC/AMYLOPLASTIC"/>
    <property type="match status" value="1"/>
</dbReference>
<evidence type="ECO:0000256" key="1">
    <source>
        <dbReference type="ARBA" id="ARBA00001478"/>
    </source>
</evidence>
<evidence type="ECO:0000256" key="5">
    <source>
        <dbReference type="ARBA" id="ARBA00022679"/>
    </source>
</evidence>
<gene>
    <name evidence="7" type="primary">glgA</name>
    <name evidence="10" type="ordered locus">Hore_06900</name>
</gene>
<comment type="pathway">
    <text evidence="7">Glycan biosynthesis; glycogen biosynthesis.</text>
</comment>
<dbReference type="SUPFAM" id="SSF53756">
    <property type="entry name" value="UDP-Glycosyltransferase/glycogen phosphorylase"/>
    <property type="match status" value="1"/>
</dbReference>
<dbReference type="OrthoDB" id="9808590at2"/>
<reference evidence="10 11" key="1">
    <citation type="journal article" date="2009" name="PLoS ONE">
        <title>Genome analysis of the anaerobic thermohalophilic bacterium Halothermothrix orenii.</title>
        <authorList>
            <person name="Mavromatis K."/>
            <person name="Ivanova N."/>
            <person name="Anderson I."/>
            <person name="Lykidis A."/>
            <person name="Hooper S.D."/>
            <person name="Sun H."/>
            <person name="Kunin V."/>
            <person name="Lapidus A."/>
            <person name="Hugenholtz P."/>
            <person name="Patel B."/>
            <person name="Kyrpides N.C."/>
        </authorList>
    </citation>
    <scope>NUCLEOTIDE SEQUENCE [LARGE SCALE GENOMIC DNA]</scope>
    <source>
        <strain evidence="11">H 168 / OCM 544 / DSM 9562</strain>
    </source>
</reference>
<dbReference type="PANTHER" id="PTHR45825:SF11">
    <property type="entry name" value="ALPHA AMYLASE DOMAIN-CONTAINING PROTEIN"/>
    <property type="match status" value="1"/>
</dbReference>
<evidence type="ECO:0000256" key="6">
    <source>
        <dbReference type="ARBA" id="ARBA00023056"/>
    </source>
</evidence>
<keyword evidence="5 7" id="KW-0808">Transferase</keyword>
<dbReference type="AlphaFoldDB" id="B8CVX8"/>
<name>B8CVX8_HALOH</name>
<dbReference type="NCBIfam" id="NF001898">
    <property type="entry name" value="PRK00654.1-1"/>
    <property type="match status" value="1"/>
</dbReference>
<evidence type="ECO:0000256" key="3">
    <source>
        <dbReference type="ARBA" id="ARBA00010281"/>
    </source>
</evidence>
<keyword evidence="11" id="KW-1185">Reference proteome</keyword>
<dbReference type="eggNOG" id="COG0297">
    <property type="taxonomic scope" value="Bacteria"/>
</dbReference>
<evidence type="ECO:0000256" key="2">
    <source>
        <dbReference type="ARBA" id="ARBA00002764"/>
    </source>
</evidence>
<comment type="function">
    <text evidence="2 7">Synthesizes alpha-1,4-glucan chains using ADP-glucose.</text>
</comment>
<dbReference type="HAMAP" id="MF_00484">
    <property type="entry name" value="Glycogen_synth"/>
    <property type="match status" value="1"/>
</dbReference>
<dbReference type="InterPro" id="IPR011835">
    <property type="entry name" value="GS/SS"/>
</dbReference>
<evidence type="ECO:0000313" key="11">
    <source>
        <dbReference type="Proteomes" id="UP000000719"/>
    </source>
</evidence>
<evidence type="ECO:0000259" key="9">
    <source>
        <dbReference type="Pfam" id="PF08323"/>
    </source>
</evidence>
<dbReference type="InterPro" id="IPR013534">
    <property type="entry name" value="Starch_synth_cat_dom"/>
</dbReference>
<feature type="domain" description="Starch synthase catalytic" evidence="9">
    <location>
        <begin position="2"/>
        <end position="236"/>
    </location>
</feature>